<protein>
    <submittedName>
        <fullName evidence="3">DUF748 domain-containing protein</fullName>
    </submittedName>
</protein>
<gene>
    <name evidence="3" type="ORF">JWV37_01205</name>
</gene>
<accession>A0ABS2WNX4</accession>
<dbReference type="EMBL" id="JAFHKK010000002">
    <property type="protein sequence ID" value="MBN2963386.1"/>
    <property type="molecule type" value="Genomic_DNA"/>
</dbReference>
<reference evidence="4" key="1">
    <citation type="submission" date="2021-02" db="EMBL/GenBank/DDBJ databases">
        <title>Sulfurospirillum tamanensis sp. nov.</title>
        <authorList>
            <person name="Merkel A.Y."/>
        </authorList>
    </citation>
    <scope>NUCLEOTIDE SEQUENCE [LARGE SCALE GENOMIC DNA]</scope>
    <source>
        <strain evidence="4">T05b</strain>
    </source>
</reference>
<proteinExistence type="predicted"/>
<organism evidence="3 4">
    <name type="scientific">Sulfurospirillum tamanense</name>
    <dbReference type="NCBI Taxonomy" id="2813362"/>
    <lineage>
        <taxon>Bacteria</taxon>
        <taxon>Pseudomonadati</taxon>
        <taxon>Campylobacterota</taxon>
        <taxon>Epsilonproteobacteria</taxon>
        <taxon>Campylobacterales</taxon>
        <taxon>Sulfurospirillaceae</taxon>
        <taxon>Sulfurospirillum</taxon>
    </lineage>
</organism>
<sequence>MGPFYQRLSLWIGGIIAGYALVGALFLPLLLPVFLPSYLAKNHHIYFDFSHARFNPFTFALSLHDVRLDDQYGATALRIETLFVDVNPTALATKTVVVEALRIENPRVFITITTQGRLNLAHLLPSSSPKEKTSSSSSSVHFLLKHFHLKEGSLTYTDASKAEVFSTTLGGLNYTAQDLSTKRGAIGAQQFDGVGSLLDELGWEGGVSLNPFKLYGNARLENARLKAFWDYLLHDSLYTLTNARATLELPYLVTWGEEGLHVSLDGAKLELRDVALLERGQPFFNASGLGISNVRANFDMNKEGWKGVLGQADFDASTLAFSYANTLHAKLNAIALRNMQGVFKSQHVFATLPLARMEGFWIAKTGEDTPFGTLKTLHVTDITFQEEALHVKNIGLDAPFVQATLLEEGTLDLAHLLPPSKEEQETPKSPFLAQVETLQLKEGKAVLLGGPQTHRLEELSLEASPLLSDFSKPIAYTLKALADGAEVVNTGTLHVSPFNAQGMFTLSHPNLPYYAPYLKPFFRGAFTSGSLELQSSYAVKEDFSLHTTSAFNLKNIAISDRANTPLVRWKNLGVKALEFQTHPFALHVKDVALLEPYASLHIRSDMSTNIGELFPETSDQTPAEKSAPADVTLSRFGLEKGSMDFKDDSLPLPFATQIHSLKGTLSTLNFTSTQPSKLALTGAVDRYGYVQIDGEMLPFDLANHIDIGVLFKNIDLTRLSPYSGKFVGYAISDGRLDLDLGYKVRQKSLQGNNTIVLQTLTLGERIESPEALNLPLNLAIALLKDRNGRIDLNLPVHGDLNDPQFSYGAIIWRALTNVLTNIVTSPFRLLGSLLGIDGETLKAIDFDAGVTTLLPSEEEKMVHYRKILEERPQLRLNITGTYHAARDTAALQHTAAMARIEAELKKGKAYEEILSAWFHETFSKETYEALQKTHTKEGKLDLALFHEALLAALKKSILVLEQELHALANARAQALAEALKKAGVAPEKLGIQAPEEGKVKSDRWIETVVEVGA</sequence>
<dbReference type="InterPro" id="IPR008023">
    <property type="entry name" value="DUF748"/>
</dbReference>
<keyword evidence="2" id="KW-0472">Membrane</keyword>
<feature type="coiled-coil region" evidence="1">
    <location>
        <begin position="950"/>
        <end position="977"/>
    </location>
</feature>
<dbReference type="Pfam" id="PF05359">
    <property type="entry name" value="DUF748"/>
    <property type="match status" value="1"/>
</dbReference>
<evidence type="ECO:0000313" key="4">
    <source>
        <dbReference type="Proteomes" id="UP000703590"/>
    </source>
</evidence>
<keyword evidence="4" id="KW-1185">Reference proteome</keyword>
<reference evidence="3 4" key="2">
    <citation type="submission" date="2021-02" db="EMBL/GenBank/DDBJ databases">
        <title>Sulfurospirillum tamanensis sp. nov.</title>
        <authorList>
            <person name="Frolova A."/>
            <person name="Merkel A."/>
            <person name="Slobodkin A."/>
        </authorList>
    </citation>
    <scope>NUCLEOTIDE SEQUENCE [LARGE SCALE GENOMIC DNA]</scope>
    <source>
        <strain evidence="3 4">T05b</strain>
    </source>
</reference>
<dbReference type="Proteomes" id="UP000703590">
    <property type="component" value="Unassembled WGS sequence"/>
</dbReference>
<evidence type="ECO:0000256" key="1">
    <source>
        <dbReference type="SAM" id="Coils"/>
    </source>
</evidence>
<dbReference type="PANTHER" id="PTHR30441:SF8">
    <property type="entry name" value="DUF748 DOMAIN-CONTAINING PROTEIN"/>
    <property type="match status" value="1"/>
</dbReference>
<reference evidence="3 4" key="3">
    <citation type="submission" date="2021-02" db="EMBL/GenBank/DDBJ databases">
        <authorList>
            <person name="Merkel A.Y."/>
        </authorList>
    </citation>
    <scope>NUCLEOTIDE SEQUENCE [LARGE SCALE GENOMIC DNA]</scope>
    <source>
        <strain evidence="3 4">T05b</strain>
    </source>
</reference>
<evidence type="ECO:0000256" key="2">
    <source>
        <dbReference type="SAM" id="Phobius"/>
    </source>
</evidence>
<feature type="transmembrane region" description="Helical" evidence="2">
    <location>
        <begin position="12"/>
        <end position="35"/>
    </location>
</feature>
<keyword evidence="1" id="KW-0175">Coiled coil</keyword>
<name>A0ABS2WNX4_9BACT</name>
<dbReference type="PANTHER" id="PTHR30441">
    <property type="entry name" value="DUF748 DOMAIN-CONTAINING PROTEIN"/>
    <property type="match status" value="1"/>
</dbReference>
<comment type="caution">
    <text evidence="3">The sequence shown here is derived from an EMBL/GenBank/DDBJ whole genome shotgun (WGS) entry which is preliminary data.</text>
</comment>
<dbReference type="InterPro" id="IPR052894">
    <property type="entry name" value="AsmA-related"/>
</dbReference>
<dbReference type="RefSeq" id="WP_205457827.1">
    <property type="nucleotide sequence ID" value="NZ_JAFHKK010000002.1"/>
</dbReference>
<keyword evidence="2" id="KW-1133">Transmembrane helix</keyword>
<keyword evidence="2" id="KW-0812">Transmembrane</keyword>
<evidence type="ECO:0000313" key="3">
    <source>
        <dbReference type="EMBL" id="MBN2963386.1"/>
    </source>
</evidence>